<comment type="caution">
    <text evidence="5">The sequence shown here is derived from an EMBL/GenBank/DDBJ whole genome shotgun (WGS) entry which is preliminary data.</text>
</comment>
<sequence length="514" mass="57956">MSKNVARGRIGCWTCRIRHRKCDERRPACRECSSRRIPCYGYDSKPPAWMSDPRRLSSELQDIKRAVKENFRRVRRLQNRPSSPESPNTDHGAAGYETSFLLPEAAEVEAPREHTEPRQAATENTNFREAQHIVHYLDYIFPLQYPYYVDDPDLGGRGWLFWLLTKSPPLRQAALTLSALHQHTVSHYRAESQESELIQYHTKALQELRQVLSRREVEGFASNREEWVEFVAGGLALISFEVFQGGICNWEPHVSALGSILAEPTPSELQLQPAELSRAESELVGGIAIAQKFQVANLLWFDILACTSTGASPRTPYRQWLNVPEVDMSRVMGCQNWMMAIIGDISSLSAMASSLQVETMHSSIQSLEERIYRGLDALDSEPVIPSARKSRLVTRIFATTALVQLFTIDASPRILATDSEVAITRVIDAIDQLPNDVSLRGLTWPITVVGCLARAEQQDFFEKILEGILKQPNSAFSNCGTVLRVIRHCWGRDTDSCWTPRRAMADMGICALLV</sequence>
<proteinExistence type="predicted"/>
<evidence type="ECO:0000313" key="6">
    <source>
        <dbReference type="Proteomes" id="UP000717696"/>
    </source>
</evidence>
<name>A0A9P9FCY7_9HYPO</name>
<dbReference type="Pfam" id="PF11951">
    <property type="entry name" value="Fungal_trans_2"/>
    <property type="match status" value="1"/>
</dbReference>
<evidence type="ECO:0000256" key="3">
    <source>
        <dbReference type="SAM" id="MobiDB-lite"/>
    </source>
</evidence>
<feature type="region of interest" description="Disordered" evidence="3">
    <location>
        <begin position="73"/>
        <end position="95"/>
    </location>
</feature>
<dbReference type="PROSITE" id="PS00463">
    <property type="entry name" value="ZN2_CY6_FUNGAL_1"/>
    <property type="match status" value="1"/>
</dbReference>
<dbReference type="InterPro" id="IPR021858">
    <property type="entry name" value="Fun_TF"/>
</dbReference>
<protein>
    <submittedName>
        <fullName evidence="5">Fungal-specific transcription factor domain-containing protein</fullName>
    </submittedName>
</protein>
<dbReference type="Proteomes" id="UP000717696">
    <property type="component" value="Unassembled WGS sequence"/>
</dbReference>
<dbReference type="GO" id="GO:0008270">
    <property type="term" value="F:zinc ion binding"/>
    <property type="evidence" value="ECO:0007669"/>
    <property type="project" value="InterPro"/>
</dbReference>
<dbReference type="PROSITE" id="PS50048">
    <property type="entry name" value="ZN2_CY6_FUNGAL_2"/>
    <property type="match status" value="1"/>
</dbReference>
<dbReference type="PANTHER" id="PTHR37534">
    <property type="entry name" value="TRANSCRIPTIONAL ACTIVATOR PROTEIN UGA3"/>
    <property type="match status" value="1"/>
</dbReference>
<dbReference type="GO" id="GO:0000976">
    <property type="term" value="F:transcription cis-regulatory region binding"/>
    <property type="evidence" value="ECO:0007669"/>
    <property type="project" value="TreeGrafter"/>
</dbReference>
<evidence type="ECO:0000259" key="4">
    <source>
        <dbReference type="PROSITE" id="PS50048"/>
    </source>
</evidence>
<dbReference type="CDD" id="cd00067">
    <property type="entry name" value="GAL4"/>
    <property type="match status" value="1"/>
</dbReference>
<feature type="compositionally biased region" description="Polar residues" evidence="3">
    <location>
        <begin position="79"/>
        <end position="89"/>
    </location>
</feature>
<dbReference type="OrthoDB" id="5213892at2759"/>
<dbReference type="EMBL" id="JAGMUU010000002">
    <property type="protein sequence ID" value="KAH7159541.1"/>
    <property type="molecule type" value="Genomic_DNA"/>
</dbReference>
<reference evidence="5" key="1">
    <citation type="journal article" date="2021" name="Nat. Commun.">
        <title>Genetic determinants of endophytism in the Arabidopsis root mycobiome.</title>
        <authorList>
            <person name="Mesny F."/>
            <person name="Miyauchi S."/>
            <person name="Thiergart T."/>
            <person name="Pickel B."/>
            <person name="Atanasova L."/>
            <person name="Karlsson M."/>
            <person name="Huettel B."/>
            <person name="Barry K.W."/>
            <person name="Haridas S."/>
            <person name="Chen C."/>
            <person name="Bauer D."/>
            <person name="Andreopoulos W."/>
            <person name="Pangilinan J."/>
            <person name="LaButti K."/>
            <person name="Riley R."/>
            <person name="Lipzen A."/>
            <person name="Clum A."/>
            <person name="Drula E."/>
            <person name="Henrissat B."/>
            <person name="Kohler A."/>
            <person name="Grigoriev I.V."/>
            <person name="Martin F.M."/>
            <person name="Hacquard S."/>
        </authorList>
    </citation>
    <scope>NUCLEOTIDE SEQUENCE</scope>
    <source>
        <strain evidence="5">MPI-CAGE-AT-0021</strain>
    </source>
</reference>
<dbReference type="SUPFAM" id="SSF57701">
    <property type="entry name" value="Zn2/Cys6 DNA-binding domain"/>
    <property type="match status" value="1"/>
</dbReference>
<evidence type="ECO:0000313" key="5">
    <source>
        <dbReference type="EMBL" id="KAH7159541.1"/>
    </source>
</evidence>
<organism evidence="5 6">
    <name type="scientific">Dactylonectria estremocensis</name>
    <dbReference type="NCBI Taxonomy" id="1079267"/>
    <lineage>
        <taxon>Eukaryota</taxon>
        <taxon>Fungi</taxon>
        <taxon>Dikarya</taxon>
        <taxon>Ascomycota</taxon>
        <taxon>Pezizomycotina</taxon>
        <taxon>Sordariomycetes</taxon>
        <taxon>Hypocreomycetidae</taxon>
        <taxon>Hypocreales</taxon>
        <taxon>Nectriaceae</taxon>
        <taxon>Dactylonectria</taxon>
    </lineage>
</organism>
<dbReference type="GO" id="GO:0000981">
    <property type="term" value="F:DNA-binding transcription factor activity, RNA polymerase II-specific"/>
    <property type="evidence" value="ECO:0007669"/>
    <property type="project" value="InterPro"/>
</dbReference>
<dbReference type="SMART" id="SM00066">
    <property type="entry name" value="GAL4"/>
    <property type="match status" value="1"/>
</dbReference>
<gene>
    <name evidence="5" type="ORF">B0J13DRAFT_109026</name>
</gene>
<evidence type="ECO:0000256" key="1">
    <source>
        <dbReference type="ARBA" id="ARBA00004123"/>
    </source>
</evidence>
<keyword evidence="2" id="KW-0539">Nucleus</keyword>
<dbReference type="Pfam" id="PF00172">
    <property type="entry name" value="Zn_clus"/>
    <property type="match status" value="1"/>
</dbReference>
<keyword evidence="6" id="KW-1185">Reference proteome</keyword>
<dbReference type="PANTHER" id="PTHR37534:SF26">
    <property type="entry name" value="TRANSCRIPTION FACTOR, PUTATIVE-RELATED"/>
    <property type="match status" value="1"/>
</dbReference>
<dbReference type="GO" id="GO:0005634">
    <property type="term" value="C:nucleus"/>
    <property type="evidence" value="ECO:0007669"/>
    <property type="project" value="UniProtKB-SubCell"/>
</dbReference>
<dbReference type="Gene3D" id="4.10.240.10">
    <property type="entry name" value="Zn(2)-C6 fungal-type DNA-binding domain"/>
    <property type="match status" value="1"/>
</dbReference>
<comment type="subcellular location">
    <subcellularLocation>
        <location evidence="1">Nucleus</location>
    </subcellularLocation>
</comment>
<dbReference type="InterPro" id="IPR036864">
    <property type="entry name" value="Zn2-C6_fun-type_DNA-bd_sf"/>
</dbReference>
<accession>A0A9P9FCY7</accession>
<dbReference type="AlphaFoldDB" id="A0A9P9FCY7"/>
<evidence type="ECO:0000256" key="2">
    <source>
        <dbReference type="ARBA" id="ARBA00023242"/>
    </source>
</evidence>
<dbReference type="GO" id="GO:0045944">
    <property type="term" value="P:positive regulation of transcription by RNA polymerase II"/>
    <property type="evidence" value="ECO:0007669"/>
    <property type="project" value="TreeGrafter"/>
</dbReference>
<feature type="domain" description="Zn(2)-C6 fungal-type" evidence="4">
    <location>
        <begin position="11"/>
        <end position="39"/>
    </location>
</feature>
<dbReference type="InterPro" id="IPR001138">
    <property type="entry name" value="Zn2Cys6_DnaBD"/>
</dbReference>